<keyword evidence="1" id="KW-0472">Membrane</keyword>
<organism evidence="2 3">
    <name type="scientific">Candidatus Gottesmanbacteria bacterium RIFCSPHIGHO2_01_FULL_46_14</name>
    <dbReference type="NCBI Taxonomy" id="1798380"/>
    <lineage>
        <taxon>Bacteria</taxon>
        <taxon>Candidatus Gottesmaniibacteriota</taxon>
    </lineage>
</organism>
<evidence type="ECO:0000313" key="3">
    <source>
        <dbReference type="Proteomes" id="UP000177416"/>
    </source>
</evidence>
<dbReference type="EMBL" id="MFJJ01000010">
    <property type="protein sequence ID" value="OGG14941.1"/>
    <property type="molecule type" value="Genomic_DNA"/>
</dbReference>
<dbReference type="Gene3D" id="3.30.70.60">
    <property type="match status" value="1"/>
</dbReference>
<dbReference type="GO" id="GO:0043107">
    <property type="term" value="P:type IV pilus-dependent motility"/>
    <property type="evidence" value="ECO:0007669"/>
    <property type="project" value="InterPro"/>
</dbReference>
<comment type="caution">
    <text evidence="2">The sequence shown here is derived from an EMBL/GenBank/DDBJ whole genome shotgun (WGS) entry which is preliminary data.</text>
</comment>
<dbReference type="Pfam" id="PF04350">
    <property type="entry name" value="PilO"/>
    <property type="match status" value="1"/>
</dbReference>
<gene>
    <name evidence="2" type="ORF">A2875_03190</name>
</gene>
<evidence type="ECO:0000313" key="2">
    <source>
        <dbReference type="EMBL" id="OGG14941.1"/>
    </source>
</evidence>
<dbReference type="Proteomes" id="UP000177416">
    <property type="component" value="Unassembled WGS sequence"/>
</dbReference>
<name>A0A1F5ZRA2_9BACT</name>
<reference evidence="2 3" key="1">
    <citation type="journal article" date="2016" name="Nat. Commun.">
        <title>Thousands of microbial genomes shed light on interconnected biogeochemical processes in an aquifer system.</title>
        <authorList>
            <person name="Anantharaman K."/>
            <person name="Brown C.T."/>
            <person name="Hug L.A."/>
            <person name="Sharon I."/>
            <person name="Castelle C.J."/>
            <person name="Probst A.J."/>
            <person name="Thomas B.C."/>
            <person name="Singh A."/>
            <person name="Wilkins M.J."/>
            <person name="Karaoz U."/>
            <person name="Brodie E.L."/>
            <person name="Williams K.H."/>
            <person name="Hubbard S.S."/>
            <person name="Banfield J.F."/>
        </authorList>
    </citation>
    <scope>NUCLEOTIDE SEQUENCE [LARGE SCALE GENOMIC DNA]</scope>
</reference>
<evidence type="ECO:0008006" key="4">
    <source>
        <dbReference type="Google" id="ProtNLM"/>
    </source>
</evidence>
<evidence type="ECO:0000256" key="1">
    <source>
        <dbReference type="SAM" id="Phobius"/>
    </source>
</evidence>
<sequence length="218" mass="24701">MKKIDYQQYHRYYQIVTEMRKRPNTHLYTTIAFTFLSISLFAWYAIRPTLQTILYLRREIKDKTEVNQKMEEKITALIEAQNNLTQIEPNLPLLSQALPSTPDIIRIMSQLNALAGVTQASISAVRVSDVSVTGATVSASVAQKPGTPYELSFGMTLTGTFEQLQAFLNGMIDMRRIITVEKINFSPSSSGRNESANGPLQLTMKLRAYYLPEKINEQ</sequence>
<dbReference type="InterPro" id="IPR014717">
    <property type="entry name" value="Transl_elong_EF1B/ribsomal_bS6"/>
</dbReference>
<feature type="transmembrane region" description="Helical" evidence="1">
    <location>
        <begin position="27"/>
        <end position="46"/>
    </location>
</feature>
<accession>A0A1F5ZRA2</accession>
<dbReference type="GO" id="GO:0043683">
    <property type="term" value="P:type IV pilus assembly"/>
    <property type="evidence" value="ECO:0007669"/>
    <property type="project" value="InterPro"/>
</dbReference>
<dbReference type="AlphaFoldDB" id="A0A1F5ZRA2"/>
<dbReference type="InterPro" id="IPR007445">
    <property type="entry name" value="PilO"/>
</dbReference>
<proteinExistence type="predicted"/>
<keyword evidence="1" id="KW-1133">Transmembrane helix</keyword>
<protein>
    <recommendedName>
        <fullName evidence="4">Pilus assembly protein PilO</fullName>
    </recommendedName>
</protein>
<keyword evidence="1" id="KW-0812">Transmembrane</keyword>